<evidence type="ECO:0000313" key="10">
    <source>
        <dbReference type="EMBL" id="KKA30892.1"/>
    </source>
</evidence>
<dbReference type="InterPro" id="IPR019371">
    <property type="entry name" value="KxDL_dom"/>
</dbReference>
<evidence type="ECO:0000256" key="1">
    <source>
        <dbReference type="ARBA" id="ARBA00002069"/>
    </source>
</evidence>
<evidence type="ECO:0000256" key="3">
    <source>
        <dbReference type="ARBA" id="ARBA00005913"/>
    </source>
</evidence>
<dbReference type="PANTHER" id="PTHR37787">
    <property type="entry name" value="BIOGENESIS OF LYSOSOME-RELATED ORGANELLES COMPLEX 1 SUBUNIT KXD1"/>
    <property type="match status" value="1"/>
</dbReference>
<dbReference type="Pfam" id="PF10241">
    <property type="entry name" value="KxDL"/>
    <property type="match status" value="1"/>
</dbReference>
<dbReference type="GO" id="GO:0032880">
    <property type="term" value="P:regulation of protein localization"/>
    <property type="evidence" value="ECO:0007669"/>
    <property type="project" value="TreeGrafter"/>
</dbReference>
<keyword evidence="6" id="KW-0967">Endosome</keyword>
<keyword evidence="5" id="KW-0813">Transport</keyword>
<organism evidence="10 11">
    <name type="scientific">Thielaviopsis punctulata</name>
    <dbReference type="NCBI Taxonomy" id="72032"/>
    <lineage>
        <taxon>Eukaryota</taxon>
        <taxon>Fungi</taxon>
        <taxon>Dikarya</taxon>
        <taxon>Ascomycota</taxon>
        <taxon>Pezizomycotina</taxon>
        <taxon>Sordariomycetes</taxon>
        <taxon>Hypocreomycetidae</taxon>
        <taxon>Microascales</taxon>
        <taxon>Ceratocystidaceae</taxon>
        <taxon>Thielaviopsis</taxon>
    </lineage>
</organism>
<comment type="function">
    <text evidence="1">Component of the biogenesis of lysosome-related organelles complex-1 (BLOC-1) involved in endosomal cargo sorting.</text>
</comment>
<feature type="region of interest" description="Disordered" evidence="8">
    <location>
        <begin position="1"/>
        <end position="52"/>
    </location>
</feature>
<evidence type="ECO:0000256" key="6">
    <source>
        <dbReference type="ARBA" id="ARBA00022753"/>
    </source>
</evidence>
<dbReference type="GO" id="GO:0005768">
    <property type="term" value="C:endosome"/>
    <property type="evidence" value="ECO:0007669"/>
    <property type="project" value="UniProtKB-SubCell"/>
</dbReference>
<dbReference type="InterPro" id="IPR051390">
    <property type="entry name" value="BLOC-1_subunit_KXD1"/>
</dbReference>
<evidence type="ECO:0000256" key="8">
    <source>
        <dbReference type="SAM" id="MobiDB-lite"/>
    </source>
</evidence>
<keyword evidence="11" id="KW-1185">Reference proteome</keyword>
<evidence type="ECO:0000256" key="7">
    <source>
        <dbReference type="ARBA" id="ARBA00029808"/>
    </source>
</evidence>
<evidence type="ECO:0000256" key="2">
    <source>
        <dbReference type="ARBA" id="ARBA00004177"/>
    </source>
</evidence>
<gene>
    <name evidence="10" type="ORF">TD95_004088</name>
</gene>
<evidence type="ECO:0000256" key="4">
    <source>
        <dbReference type="ARBA" id="ARBA00016207"/>
    </source>
</evidence>
<evidence type="ECO:0000313" key="11">
    <source>
        <dbReference type="Proteomes" id="UP000033483"/>
    </source>
</evidence>
<comment type="subcellular location">
    <subcellularLocation>
        <location evidence="2">Endosome</location>
    </subcellularLocation>
</comment>
<dbReference type="GO" id="GO:0007032">
    <property type="term" value="P:endosome organization"/>
    <property type="evidence" value="ECO:0007669"/>
    <property type="project" value="TreeGrafter"/>
</dbReference>
<dbReference type="GO" id="GO:0031083">
    <property type="term" value="C:BLOC-1 complex"/>
    <property type="evidence" value="ECO:0007669"/>
    <property type="project" value="TreeGrafter"/>
</dbReference>
<reference evidence="10 11" key="1">
    <citation type="submission" date="2015-03" db="EMBL/GenBank/DDBJ databases">
        <authorList>
            <person name="Radwan O."/>
            <person name="Al-Naeli F.A."/>
            <person name="Rendon G.A."/>
            <person name="Fields C."/>
        </authorList>
    </citation>
    <scope>NUCLEOTIDE SEQUENCE [LARGE SCALE GENOMIC DNA]</scope>
    <source>
        <strain evidence="10">CR-DP1</strain>
    </source>
</reference>
<proteinExistence type="inferred from homology"/>
<dbReference type="Proteomes" id="UP000033483">
    <property type="component" value="Unassembled WGS sequence"/>
</dbReference>
<accession>A0A0F4ZK37</accession>
<protein>
    <recommendedName>
        <fullName evidence="4">Biogenesis of lysosome-related organelles complex 1 subunit KXD1</fullName>
    </recommendedName>
    <alternativeName>
        <fullName evidence="7">KxDL homolog</fullName>
    </alternativeName>
</protein>
<dbReference type="AlphaFoldDB" id="A0A0F4ZK37"/>
<dbReference type="PANTHER" id="PTHR37787:SF1">
    <property type="entry name" value="BIOGENESIS OF LYSOSOME-RELATED ORGANELLES COMPLEX 1 SUBUNIT KXD1"/>
    <property type="match status" value="1"/>
</dbReference>
<feature type="domain" description="KxDL" evidence="9">
    <location>
        <begin position="85"/>
        <end position="169"/>
    </location>
</feature>
<evidence type="ECO:0000259" key="9">
    <source>
        <dbReference type="Pfam" id="PF10241"/>
    </source>
</evidence>
<feature type="region of interest" description="Disordered" evidence="8">
    <location>
        <begin position="156"/>
        <end position="182"/>
    </location>
</feature>
<feature type="compositionally biased region" description="Polar residues" evidence="8">
    <location>
        <begin position="18"/>
        <end position="29"/>
    </location>
</feature>
<dbReference type="OrthoDB" id="4089816at2759"/>
<comment type="caution">
    <text evidence="10">The sequence shown here is derived from an EMBL/GenBank/DDBJ whole genome shotgun (WGS) entry which is preliminary data.</text>
</comment>
<name>A0A0F4ZK37_9PEZI</name>
<sequence length="182" mass="20906">MTTQYSSSYVLPMHVPQKNPQYDSYQPTAYSVSPPEEEEEEDVYSTTSSSASYSLPSYTTLGHYDYDAGAPATGVDFHEYMHERVSAVMDPLPMDRSMVTQAKTSALLNDKQRQLKDLQKQAAAQLVRSRERYKEGLRDAREVRQELEWTQQQVQALKSKAQRKHSKEYAKARARYPSPENE</sequence>
<dbReference type="EMBL" id="LAEV01000211">
    <property type="protein sequence ID" value="KKA30892.1"/>
    <property type="molecule type" value="Genomic_DNA"/>
</dbReference>
<comment type="similarity">
    <text evidence="3">Belongs to the KXD1 family.</text>
</comment>
<evidence type="ECO:0000256" key="5">
    <source>
        <dbReference type="ARBA" id="ARBA00022448"/>
    </source>
</evidence>